<evidence type="ECO:0000313" key="3">
    <source>
        <dbReference type="Proteomes" id="UP000499080"/>
    </source>
</evidence>
<reference evidence="2 3" key="1">
    <citation type="journal article" date="2019" name="Sci. Rep.">
        <title>Orb-weaving spider Araneus ventricosus genome elucidates the spidroin gene catalogue.</title>
        <authorList>
            <person name="Kono N."/>
            <person name="Nakamura H."/>
            <person name="Ohtoshi R."/>
            <person name="Moran D.A.P."/>
            <person name="Shinohara A."/>
            <person name="Yoshida Y."/>
            <person name="Fujiwara M."/>
            <person name="Mori M."/>
            <person name="Tomita M."/>
            <person name="Arakawa K."/>
        </authorList>
    </citation>
    <scope>NUCLEOTIDE SEQUENCE [LARGE SCALE GENOMIC DNA]</scope>
</reference>
<organism evidence="2 3">
    <name type="scientific">Araneus ventricosus</name>
    <name type="common">Orbweaver spider</name>
    <name type="synonym">Epeira ventricosa</name>
    <dbReference type="NCBI Taxonomy" id="182803"/>
    <lineage>
        <taxon>Eukaryota</taxon>
        <taxon>Metazoa</taxon>
        <taxon>Ecdysozoa</taxon>
        <taxon>Arthropoda</taxon>
        <taxon>Chelicerata</taxon>
        <taxon>Arachnida</taxon>
        <taxon>Araneae</taxon>
        <taxon>Araneomorphae</taxon>
        <taxon>Entelegynae</taxon>
        <taxon>Araneoidea</taxon>
        <taxon>Araneidae</taxon>
        <taxon>Araneus</taxon>
    </lineage>
</organism>
<comment type="caution">
    <text evidence="2">The sequence shown here is derived from an EMBL/GenBank/DDBJ whole genome shotgun (WGS) entry which is preliminary data.</text>
</comment>
<evidence type="ECO:0000313" key="2">
    <source>
        <dbReference type="EMBL" id="GBL73302.1"/>
    </source>
</evidence>
<protein>
    <submittedName>
        <fullName evidence="2">Uncharacterized protein</fullName>
    </submittedName>
</protein>
<evidence type="ECO:0000256" key="1">
    <source>
        <dbReference type="SAM" id="MobiDB-lite"/>
    </source>
</evidence>
<dbReference type="EMBL" id="BGPR01000003">
    <property type="protein sequence ID" value="GBL73302.1"/>
    <property type="molecule type" value="Genomic_DNA"/>
</dbReference>
<dbReference type="OrthoDB" id="6766746at2759"/>
<feature type="region of interest" description="Disordered" evidence="1">
    <location>
        <begin position="56"/>
        <end position="97"/>
    </location>
</feature>
<gene>
    <name evidence="2" type="ORF">AVEN_159339_1</name>
</gene>
<dbReference type="Proteomes" id="UP000499080">
    <property type="component" value="Unassembled WGS sequence"/>
</dbReference>
<name>A0A4Y2A0L9_ARAVE</name>
<proteinExistence type="predicted"/>
<keyword evidence="3" id="KW-1185">Reference proteome</keyword>
<dbReference type="AlphaFoldDB" id="A0A4Y2A0L9"/>
<sequence length="148" mass="16878">MGTDISVEALTMTNEDGWSLSEIQKSQLEDPDIRPILKMKLNSADRPSCQEIAHACERRRRKAPRDTPSSPTKSAARLEDVHVSAGEQVKLSRKRMKTRYDSRATDYHFKEGDLVWMHNPKRRGGLSPKLQQNWEGSYTVVKNLNDVA</sequence>
<accession>A0A4Y2A0L9</accession>